<dbReference type="Proteomes" id="UP000007073">
    <property type="component" value="Chromosome"/>
</dbReference>
<keyword evidence="2" id="KW-1185">Reference proteome</keyword>
<protein>
    <submittedName>
        <fullName evidence="1">Uncharacterized protein</fullName>
    </submittedName>
</protein>
<reference evidence="1 2" key="1">
    <citation type="submission" date="2005-10" db="EMBL/GenBank/DDBJ databases">
        <title>Complete sequence of Geobacter metallireducens GS-15.</title>
        <authorList>
            <consortium name="US DOE Joint Genome Institute"/>
            <person name="Copeland A."/>
            <person name="Lucas S."/>
            <person name="Lapidus A."/>
            <person name="Barry K."/>
            <person name="Detter J.C."/>
            <person name="Glavina T."/>
            <person name="Hammon N."/>
            <person name="Israni S."/>
            <person name="Pitluck S."/>
            <person name="Di Bartolo G."/>
            <person name="Chain P."/>
            <person name="Schmutz J."/>
            <person name="Larimer F."/>
            <person name="Land M."/>
            <person name="Kyrpides N."/>
            <person name="Ivanova N."/>
            <person name="Richardson P."/>
        </authorList>
    </citation>
    <scope>NUCLEOTIDE SEQUENCE [LARGE SCALE GENOMIC DNA]</scope>
    <source>
        <strain evidence="2">ATCC 53774 / DSM 7210 / GS-15</strain>
    </source>
</reference>
<dbReference type="STRING" id="269799.Gmet_3634"/>
<dbReference type="AlphaFoldDB" id="J7LWE5"/>
<dbReference type="HOGENOM" id="CLU_2806337_0_0_7"/>
<name>J7LWE5_GEOMG</name>
<dbReference type="EMBL" id="CP000148">
    <property type="protein sequence ID" value="AFR42850.1"/>
    <property type="molecule type" value="Genomic_DNA"/>
</dbReference>
<reference evidence="1 2" key="2">
    <citation type="journal article" date="2009" name="BMC Microbiol.">
        <title>The genome sequence of Geobacter metallireducens: features of metabolism, physiology and regulation common and dissimilar to Geobacter sulfurreducens.</title>
        <authorList>
            <person name="Aklujkar M."/>
            <person name="Krushkal J."/>
            <person name="DiBartolo G."/>
            <person name="Lapidus A."/>
            <person name="Land M.L."/>
            <person name="Lovley D.R."/>
        </authorList>
    </citation>
    <scope>NUCLEOTIDE SEQUENCE [LARGE SCALE GENOMIC DNA]</scope>
    <source>
        <strain evidence="2">ATCC 53774 / DSM 7210 / GS-15</strain>
    </source>
</reference>
<proteinExistence type="predicted"/>
<dbReference type="KEGG" id="gme:Gmet_3634"/>
<evidence type="ECO:0000313" key="1">
    <source>
        <dbReference type="EMBL" id="AFR42850.1"/>
    </source>
</evidence>
<sequence length="67" mass="7925">MSKKEQLCQRAIKFNKLQLYNQSLPDSSISISENFVTPYNIYSSENIQQGPWNYFALWLNFRVDCTL</sequence>
<evidence type="ECO:0000313" key="2">
    <source>
        <dbReference type="Proteomes" id="UP000007073"/>
    </source>
</evidence>
<accession>J7LWE5</accession>
<organism evidence="1 2">
    <name type="scientific">Geobacter metallireducens (strain ATCC 53774 / DSM 7210 / GS-15)</name>
    <dbReference type="NCBI Taxonomy" id="269799"/>
    <lineage>
        <taxon>Bacteria</taxon>
        <taxon>Pseudomonadati</taxon>
        <taxon>Thermodesulfobacteriota</taxon>
        <taxon>Desulfuromonadia</taxon>
        <taxon>Geobacterales</taxon>
        <taxon>Geobacteraceae</taxon>
        <taxon>Geobacter</taxon>
    </lineage>
</organism>
<gene>
    <name evidence="1" type="ordered locus">Gmet_3634</name>
</gene>